<dbReference type="Pfam" id="PF06429">
    <property type="entry name" value="Flg_bbr_C"/>
    <property type="match status" value="1"/>
</dbReference>
<comment type="subcellular location">
    <subcellularLocation>
        <location evidence="1 5">Bacterial flagellum basal body</location>
    </subcellularLocation>
</comment>
<keyword evidence="10" id="KW-1185">Reference proteome</keyword>
<dbReference type="InterPro" id="IPR037925">
    <property type="entry name" value="FlgE/F/G-like"/>
</dbReference>
<dbReference type="Gene3D" id="2.60.98.20">
    <property type="entry name" value="Flagellar hook protein FlgE"/>
    <property type="match status" value="1"/>
</dbReference>
<dbReference type="InterPro" id="IPR020013">
    <property type="entry name" value="Flagellar_FlgE/F/G"/>
</dbReference>
<dbReference type="Pfam" id="PF22692">
    <property type="entry name" value="LlgE_F_G_D1"/>
    <property type="match status" value="1"/>
</dbReference>
<dbReference type="EMBL" id="CP102381">
    <property type="protein sequence ID" value="WEJ63349.1"/>
    <property type="molecule type" value="Genomic_DNA"/>
</dbReference>
<evidence type="ECO:0000259" key="6">
    <source>
        <dbReference type="Pfam" id="PF06429"/>
    </source>
</evidence>
<dbReference type="SUPFAM" id="SSF117143">
    <property type="entry name" value="Flagellar hook protein flgE"/>
    <property type="match status" value="1"/>
</dbReference>
<evidence type="ECO:0000256" key="3">
    <source>
        <dbReference type="ARBA" id="ARBA00019015"/>
    </source>
</evidence>
<dbReference type="InterPro" id="IPR011491">
    <property type="entry name" value="FlgE_D2"/>
</dbReference>
<keyword evidence="9" id="KW-0282">Flagellum</keyword>
<evidence type="ECO:0000256" key="1">
    <source>
        <dbReference type="ARBA" id="ARBA00004117"/>
    </source>
</evidence>
<evidence type="ECO:0000259" key="7">
    <source>
        <dbReference type="Pfam" id="PF07559"/>
    </source>
</evidence>
<dbReference type="Pfam" id="PF07559">
    <property type="entry name" value="FlgE_D2"/>
    <property type="match status" value="1"/>
</dbReference>
<sequence>MGVSYDLNALSGINAASNGLAVISNNLANAQSAGFKSSRAEFADMFSGAQTSPGNGVRVEAITQDFTQGTLTGTGRELDMAIDGEGLFVLEDPSGKYPALYTRNGSFNLDKDGILVNQSGYPVQGYLRNELAHLADPSLVDPIFETTLSTIDLDDANKDPRATSEMNFDLNVDGQEQDNINLDNVSVGLNSTGLLSLANADNNNMLKLAHPAGTDTGLATGIPSVGDTPADDTPYTGFPDFSTNKIVFDSLGGEHRLTASFYKRTVVAEGVDPAFNAGEKYTSWLAQYTMQDFDEKSNSWIPSGFFDSNPASPALSPSDPEAGDASAKLYELRFDTDGNLAGVFEPASANQPTSADIGQSLSVTGAWVATGTTQPNMNWTVTDPLTGASDPISIDIDFANMTGFSGSYDIRGVSQNGYSVGDLVGLTTSKDGIIEARYSNGRSVEIAQLAIADFNHKDKMQKLGGQTYAESFESGTAQIGRPSENGMGAILAGSLEYSNVDVAGELVNMIQTQRTYQASAQVISTSQTLTQTILNL</sequence>
<evidence type="ECO:0000259" key="8">
    <source>
        <dbReference type="Pfam" id="PF22692"/>
    </source>
</evidence>
<gene>
    <name evidence="9" type="ORF">NR989_03590</name>
</gene>
<evidence type="ECO:0000256" key="4">
    <source>
        <dbReference type="ARBA" id="ARBA00023143"/>
    </source>
</evidence>
<reference evidence="9 10" key="1">
    <citation type="submission" date="2022-06" db="EMBL/GenBank/DDBJ databases">
        <title>Thiomicrohabdus sp. nov, an obligately chemolithoautotrophic, sulfur-oxidizing bacterium isolated from beach of Guanyin Mountain. Amoy.</title>
        <authorList>
            <person name="Zhu H."/>
        </authorList>
    </citation>
    <scope>NUCLEOTIDE SEQUENCE [LARGE SCALE GENOMIC DNA]</scope>
    <source>
        <strain evidence="9 10">XGS-01</strain>
    </source>
</reference>
<keyword evidence="4 5" id="KW-0975">Bacterial flagellum</keyword>
<evidence type="ECO:0000313" key="9">
    <source>
        <dbReference type="EMBL" id="WEJ63349.1"/>
    </source>
</evidence>
<evidence type="ECO:0000313" key="10">
    <source>
        <dbReference type="Proteomes" id="UP001222275"/>
    </source>
</evidence>
<dbReference type="RefSeq" id="WP_275595602.1">
    <property type="nucleotide sequence ID" value="NZ_CP102381.1"/>
</dbReference>
<comment type="similarity">
    <text evidence="2 5">Belongs to the flagella basal body rod proteins family.</text>
</comment>
<dbReference type="PANTHER" id="PTHR30435:SF19">
    <property type="entry name" value="FLAGELLAR BASAL-BODY ROD PROTEIN FLGG"/>
    <property type="match status" value="1"/>
</dbReference>
<dbReference type="InterPro" id="IPR010930">
    <property type="entry name" value="Flg_bb/hook_C_dom"/>
</dbReference>
<feature type="domain" description="Flagellar hook protein FlgE D2" evidence="7">
    <location>
        <begin position="228"/>
        <end position="418"/>
    </location>
</feature>
<name>A0ABY8CBN0_9GAMM</name>
<keyword evidence="9" id="KW-0966">Cell projection</keyword>
<evidence type="ECO:0000256" key="5">
    <source>
        <dbReference type="RuleBase" id="RU362116"/>
    </source>
</evidence>
<keyword evidence="9" id="KW-0969">Cilium</keyword>
<dbReference type="NCBIfam" id="TIGR03506">
    <property type="entry name" value="FlgEFG_subfam"/>
    <property type="match status" value="1"/>
</dbReference>
<protein>
    <recommendedName>
        <fullName evidence="3">Flagellar hook protein FlgE</fullName>
    </recommendedName>
</protein>
<evidence type="ECO:0000256" key="2">
    <source>
        <dbReference type="ARBA" id="ARBA00009677"/>
    </source>
</evidence>
<feature type="domain" description="Flagellar basal-body/hook protein C-terminal" evidence="6">
    <location>
        <begin position="492"/>
        <end position="536"/>
    </location>
</feature>
<organism evidence="9 10">
    <name type="scientific">Thiomicrorhabdus lithotrophica</name>
    <dbReference type="NCBI Taxonomy" id="2949997"/>
    <lineage>
        <taxon>Bacteria</taxon>
        <taxon>Pseudomonadati</taxon>
        <taxon>Pseudomonadota</taxon>
        <taxon>Gammaproteobacteria</taxon>
        <taxon>Thiotrichales</taxon>
        <taxon>Piscirickettsiaceae</taxon>
        <taxon>Thiomicrorhabdus</taxon>
    </lineage>
</organism>
<dbReference type="InterPro" id="IPR037058">
    <property type="entry name" value="Falgellar_hook_FlgE_sf"/>
</dbReference>
<dbReference type="InterPro" id="IPR053967">
    <property type="entry name" value="LlgE_F_G-like_D1"/>
</dbReference>
<feature type="domain" description="Flagellar hook protein FlgE/F/G-like D1" evidence="8">
    <location>
        <begin position="81"/>
        <end position="125"/>
    </location>
</feature>
<accession>A0ABY8CBN0</accession>
<proteinExistence type="inferred from homology"/>
<dbReference type="PANTHER" id="PTHR30435">
    <property type="entry name" value="FLAGELLAR PROTEIN"/>
    <property type="match status" value="1"/>
</dbReference>
<dbReference type="Proteomes" id="UP001222275">
    <property type="component" value="Chromosome"/>
</dbReference>